<organism evidence="3 4">
    <name type="scientific">Haloarcula saliterrae</name>
    <dbReference type="NCBI Taxonomy" id="2950534"/>
    <lineage>
        <taxon>Archaea</taxon>
        <taxon>Methanobacteriati</taxon>
        <taxon>Methanobacteriota</taxon>
        <taxon>Stenosarchaea group</taxon>
        <taxon>Halobacteria</taxon>
        <taxon>Halobacteriales</taxon>
        <taxon>Haloarculaceae</taxon>
        <taxon>Haloarcula</taxon>
    </lineage>
</organism>
<name>A0ABU2FF79_9EURY</name>
<keyword evidence="2" id="KW-1133">Transmembrane helix</keyword>
<feature type="transmembrane region" description="Helical" evidence="2">
    <location>
        <begin position="425"/>
        <end position="447"/>
    </location>
</feature>
<dbReference type="Proteomes" id="UP001259659">
    <property type="component" value="Unassembled WGS sequence"/>
</dbReference>
<evidence type="ECO:0000256" key="1">
    <source>
        <dbReference type="SAM" id="MobiDB-lite"/>
    </source>
</evidence>
<proteinExistence type="predicted"/>
<comment type="caution">
    <text evidence="3">The sequence shown here is derived from an EMBL/GenBank/DDBJ whole genome shotgun (WGS) entry which is preliminary data.</text>
</comment>
<keyword evidence="2" id="KW-0472">Membrane</keyword>
<feature type="region of interest" description="Disordered" evidence="1">
    <location>
        <begin position="40"/>
        <end position="60"/>
    </location>
</feature>
<sequence>MNPRALLSTRRLRVVFALATVFFTLVLAGGYVTAQAGANQAGSGSVVEADPNNGTSERVVPPRDNITVVSTDSTAFITNEGDGPRKRAELVAFAPNGSIYYRNETHTRYWDVDPVEGTDATVEYLYSDHLTPDECHSGSVCTRNGVERVNLTTGNVTEIYARITPGKHSTRWHDADRIGEDRLLVADIAQDRAFVVNTTSERVTWSWDAQTDFDTASGGPYPEDWTHINDVEYVELDGRETVMVSVRNQDQVVFVDMETGLRENWTLGSDGDHDTLYEQHNPDYIPAERGGPAVLVADSENGRVVEYQRQNGSWEQSWEWRDQRLTWVRDADRLPNGHTLLTDSNGDRVLEVDEDAEVVWETTVGFPYESERLGTGDESTGGRSAAALGLPDHVPNASDRTAVEEATTLLPKSLVNSVAYLLPSWVGTVELLAAFGLLVVLTLWTVVEWRRRAFEVHLQWPFQIRNR</sequence>
<evidence type="ECO:0000313" key="4">
    <source>
        <dbReference type="Proteomes" id="UP001259659"/>
    </source>
</evidence>
<evidence type="ECO:0000313" key="3">
    <source>
        <dbReference type="EMBL" id="MDS0260598.1"/>
    </source>
</evidence>
<gene>
    <name evidence="3" type="ORF">NDI56_14420</name>
</gene>
<reference evidence="3 4" key="1">
    <citation type="submission" date="2022-06" db="EMBL/GenBank/DDBJ databases">
        <title>Haloarcula sp. a new haloarchaeum isolate from saline soil.</title>
        <authorList>
            <person name="Strakova D."/>
            <person name="Galisteo C."/>
            <person name="Sanchez-Porro C."/>
            <person name="Ventosa A."/>
        </authorList>
    </citation>
    <scope>NUCLEOTIDE SEQUENCE [LARGE SCALE GENOMIC DNA]</scope>
    <source>
        <strain evidence="3 4">S1CR25-12</strain>
    </source>
</reference>
<accession>A0ABU2FF79</accession>
<keyword evidence="2" id="KW-0812">Transmembrane</keyword>
<keyword evidence="4" id="KW-1185">Reference proteome</keyword>
<dbReference type="Pfam" id="PF05935">
    <property type="entry name" value="Arylsulfotrans"/>
    <property type="match status" value="1"/>
</dbReference>
<dbReference type="EMBL" id="JAMQON010000004">
    <property type="protein sequence ID" value="MDS0260598.1"/>
    <property type="molecule type" value="Genomic_DNA"/>
</dbReference>
<dbReference type="InterPro" id="IPR010262">
    <property type="entry name" value="Arylsulfotransferase_bact"/>
</dbReference>
<protein>
    <submittedName>
        <fullName evidence="3">Aryl-sulfate sulfotransferase</fullName>
    </submittedName>
</protein>
<evidence type="ECO:0000256" key="2">
    <source>
        <dbReference type="SAM" id="Phobius"/>
    </source>
</evidence>
<dbReference type="RefSeq" id="WP_310920326.1">
    <property type="nucleotide sequence ID" value="NZ_JAMQON010000004.1"/>
</dbReference>
<dbReference type="SUPFAM" id="SSF63829">
    <property type="entry name" value="Calcium-dependent phosphotriesterase"/>
    <property type="match status" value="1"/>
</dbReference>